<dbReference type="Gene3D" id="1.10.287.110">
    <property type="entry name" value="DnaJ domain"/>
    <property type="match status" value="1"/>
</dbReference>
<dbReference type="InterPro" id="IPR001623">
    <property type="entry name" value="DnaJ_domain"/>
</dbReference>
<dbReference type="PROSITE" id="PS50076">
    <property type="entry name" value="DNAJ_2"/>
    <property type="match status" value="1"/>
</dbReference>
<name>A0ABU5P0X0_9GAMM</name>
<organism evidence="3 4">
    <name type="scientific">Marinobacter qingdaonensis</name>
    <dbReference type="NCBI Taxonomy" id="3108486"/>
    <lineage>
        <taxon>Bacteria</taxon>
        <taxon>Pseudomonadati</taxon>
        <taxon>Pseudomonadota</taxon>
        <taxon>Gammaproteobacteria</taxon>
        <taxon>Pseudomonadales</taxon>
        <taxon>Marinobacteraceae</taxon>
        <taxon>Marinobacter</taxon>
    </lineage>
</organism>
<dbReference type="Pfam" id="PF12339">
    <property type="entry name" value="DNAJ_related"/>
    <property type="match status" value="1"/>
</dbReference>
<dbReference type="Proteomes" id="UP001305746">
    <property type="component" value="Unassembled WGS sequence"/>
</dbReference>
<proteinExistence type="predicted"/>
<evidence type="ECO:0000256" key="1">
    <source>
        <dbReference type="ARBA" id="ARBA00023186"/>
    </source>
</evidence>
<accession>A0ABU5P0X0</accession>
<dbReference type="InterPro" id="IPR036869">
    <property type="entry name" value="J_dom_sf"/>
</dbReference>
<keyword evidence="1" id="KW-0143">Chaperone</keyword>
<reference evidence="3 4" key="1">
    <citation type="submission" date="2023-12" db="EMBL/GenBank/DDBJ databases">
        <title>Marinobacter qingdaonensis sp. nov., isolated from the intertidal sediment of Qingdao, PR China.</title>
        <authorList>
            <person name="Li Y."/>
        </authorList>
    </citation>
    <scope>NUCLEOTIDE SEQUENCE [LARGE SCALE GENOMIC DNA]</scope>
    <source>
        <strain evidence="3 4">ASW11-75</strain>
    </source>
</reference>
<comment type="caution">
    <text evidence="3">The sequence shown here is derived from an EMBL/GenBank/DDBJ whole genome shotgun (WGS) entry which is preliminary data.</text>
</comment>
<dbReference type="EMBL" id="JAYDCJ010000003">
    <property type="protein sequence ID" value="MEA1081710.1"/>
    <property type="molecule type" value="Genomic_DNA"/>
</dbReference>
<evidence type="ECO:0000259" key="2">
    <source>
        <dbReference type="PROSITE" id="PS50076"/>
    </source>
</evidence>
<feature type="domain" description="J" evidence="2">
    <location>
        <begin position="164"/>
        <end position="218"/>
    </location>
</feature>
<evidence type="ECO:0000313" key="4">
    <source>
        <dbReference type="Proteomes" id="UP001305746"/>
    </source>
</evidence>
<dbReference type="SMART" id="SM00271">
    <property type="entry name" value="DnaJ"/>
    <property type="match status" value="1"/>
</dbReference>
<dbReference type="InterPro" id="IPR021059">
    <property type="entry name" value="DnaJ-related_N"/>
</dbReference>
<evidence type="ECO:0000313" key="3">
    <source>
        <dbReference type="EMBL" id="MEA1081710.1"/>
    </source>
</evidence>
<protein>
    <submittedName>
        <fullName evidence="3">DNA-J related domain-containing protein</fullName>
    </submittedName>
</protein>
<dbReference type="SUPFAM" id="SSF46565">
    <property type="entry name" value="Chaperone J-domain"/>
    <property type="match status" value="1"/>
</dbReference>
<keyword evidence="4" id="KW-1185">Reference proteome</keyword>
<sequence length="221" mass="25264">MTDSPTVRPTPGADARYDDHVLEQQIQHLLVAVEHELRRAPTGLSELALIKSLQKDPWNLIGKVCFDDPEKLYPVHFLLFHTVYRLRDQLHEHGESLSISPLSIRIDSQSVVGGEGLPDHTDKLREFYLDLSQYRMSDDAILRMMDDFWAGRHSANPDREEALDAAQQLGFDQVPDDFPEVKKRFRRAVMQAHPDRGGDTETIQTLNQAFAVLKAHFRPSD</sequence>
<dbReference type="RefSeq" id="WP_322856159.1">
    <property type="nucleotide sequence ID" value="NZ_JAYDCJ010000003.1"/>
</dbReference>
<dbReference type="CDD" id="cd06257">
    <property type="entry name" value="DnaJ"/>
    <property type="match status" value="1"/>
</dbReference>
<gene>
    <name evidence="3" type="ORF">U5822_13620</name>
</gene>